<comment type="caution">
    <text evidence="3">The sequence shown here is derived from an EMBL/GenBank/DDBJ whole genome shotgun (WGS) entry which is preliminary data.</text>
</comment>
<dbReference type="AlphaFoldDB" id="A0A7W4ZPF9"/>
<feature type="transmembrane region" description="Helical" evidence="2">
    <location>
        <begin position="92"/>
        <end position="112"/>
    </location>
</feature>
<feature type="transmembrane region" description="Helical" evidence="2">
    <location>
        <begin position="183"/>
        <end position="205"/>
    </location>
</feature>
<protein>
    <recommendedName>
        <fullName evidence="5">Integral membrane protein</fullName>
    </recommendedName>
</protein>
<feature type="transmembrane region" description="Helical" evidence="2">
    <location>
        <begin position="155"/>
        <end position="177"/>
    </location>
</feature>
<feature type="transmembrane region" description="Helical" evidence="2">
    <location>
        <begin position="67"/>
        <end position="86"/>
    </location>
</feature>
<dbReference type="RefSeq" id="WP_221298734.1">
    <property type="nucleotide sequence ID" value="NZ_BMUP01000003.1"/>
</dbReference>
<keyword evidence="2" id="KW-0812">Transmembrane</keyword>
<accession>A0A7W4ZPF9</accession>
<name>A0A7W4ZPF9_9ACTN</name>
<keyword evidence="4" id="KW-1185">Reference proteome</keyword>
<feature type="compositionally biased region" description="Basic and acidic residues" evidence="1">
    <location>
        <begin position="466"/>
        <end position="479"/>
    </location>
</feature>
<evidence type="ECO:0000313" key="3">
    <source>
        <dbReference type="EMBL" id="MBB3076267.1"/>
    </source>
</evidence>
<dbReference type="EMBL" id="JACHXE010000002">
    <property type="protein sequence ID" value="MBB3076267.1"/>
    <property type="molecule type" value="Genomic_DNA"/>
</dbReference>
<feature type="compositionally biased region" description="Low complexity" evidence="1">
    <location>
        <begin position="576"/>
        <end position="592"/>
    </location>
</feature>
<keyword evidence="2" id="KW-0472">Membrane</keyword>
<evidence type="ECO:0000256" key="1">
    <source>
        <dbReference type="SAM" id="MobiDB-lite"/>
    </source>
</evidence>
<evidence type="ECO:0000256" key="2">
    <source>
        <dbReference type="SAM" id="Phobius"/>
    </source>
</evidence>
<feature type="transmembrane region" description="Helical" evidence="2">
    <location>
        <begin position="283"/>
        <end position="305"/>
    </location>
</feature>
<feature type="region of interest" description="Disordered" evidence="1">
    <location>
        <begin position="543"/>
        <end position="633"/>
    </location>
</feature>
<gene>
    <name evidence="3" type="ORF">FHS41_002744</name>
</gene>
<feature type="transmembrane region" description="Helical" evidence="2">
    <location>
        <begin position="398"/>
        <end position="423"/>
    </location>
</feature>
<dbReference type="InterPro" id="IPR045931">
    <property type="entry name" value="DUF6350"/>
</dbReference>
<feature type="transmembrane region" description="Helical" evidence="2">
    <location>
        <begin position="33"/>
        <end position="55"/>
    </location>
</feature>
<feature type="compositionally biased region" description="Low complexity" evidence="1">
    <location>
        <begin position="543"/>
        <end position="555"/>
    </location>
</feature>
<dbReference type="Proteomes" id="UP000572907">
    <property type="component" value="Unassembled WGS sequence"/>
</dbReference>
<proteinExistence type="predicted"/>
<keyword evidence="2" id="KW-1133">Transmembrane helix</keyword>
<dbReference type="Pfam" id="PF19877">
    <property type="entry name" value="DUF6350"/>
    <property type="match status" value="1"/>
</dbReference>
<feature type="region of interest" description="Disordered" evidence="1">
    <location>
        <begin position="466"/>
        <end position="487"/>
    </location>
</feature>
<evidence type="ECO:0000313" key="4">
    <source>
        <dbReference type="Proteomes" id="UP000572907"/>
    </source>
</evidence>
<sequence length="633" mass="63143">MAGVIKMTARRRLLALLLTRVRDRSPGLGDALVSGAVAAGLGLAWFAVLVMMLWITSPYPDSGPGGVLHVTAALWLLAHGAELVRVDTLSGVPAPVGISPLLLLVLPVWLLLRAARDATDGGAGEGDDDADGFEDIEDVEGLEGAGPPLVAARTAWTGVVLGYLAVALPAALFAAGGVLRPSWLWTGLYVPLVAAVAAGVGVWSAHGRPGGPLRRLLRVLPVGLRPLVHGPDGRPGVAARAAAAGMAVLLGGGALLVAASLVGHGTEAQASLLRLTEGWSGRFAVLLLCAALVPNAAVWGASYALGPGFVLGAGHVVGPLSSAPPPFLPTFPLLAAVPEAGQGALVHWAAGAVPVVAGVVVGRTVVKGAAPAERGGTKPGGGRGVGWSPWRGARAAALAALLCAAVLAGLAALAGGPLGVAVLARFGPVWWQVGAATLAWLTLVAVPTAVGVGIWRCRSPRAEEPVIGRQREETAEGARKAGTMRRRGGWFARTGAAEAAGAAGAAGAAEAAGGTGRAGRAAGAGGTRGAGEAEDARAAWGAKSAKGAGVAGDAGAARDAKKVKGAGIAGRDASSPDGTTTPRTPDPATDLPYVPYAPFEYDAPYGLQDQDDDAGYEPYDFLPADPARGSDST</sequence>
<organism evidence="3 4">
    <name type="scientific">Streptomyces violarus</name>
    <dbReference type="NCBI Taxonomy" id="67380"/>
    <lineage>
        <taxon>Bacteria</taxon>
        <taxon>Bacillati</taxon>
        <taxon>Actinomycetota</taxon>
        <taxon>Actinomycetes</taxon>
        <taxon>Kitasatosporales</taxon>
        <taxon>Streptomycetaceae</taxon>
        <taxon>Streptomyces</taxon>
    </lineage>
</organism>
<feature type="transmembrane region" description="Helical" evidence="2">
    <location>
        <begin position="429"/>
        <end position="455"/>
    </location>
</feature>
<reference evidence="3 4" key="1">
    <citation type="submission" date="2020-08" db="EMBL/GenBank/DDBJ databases">
        <title>Genomic Encyclopedia of Type Strains, Phase III (KMG-III): the genomes of soil and plant-associated and newly described type strains.</title>
        <authorList>
            <person name="Whitman W."/>
        </authorList>
    </citation>
    <scope>NUCLEOTIDE SEQUENCE [LARGE SCALE GENOMIC DNA]</scope>
    <source>
        <strain evidence="3 4">CECT 3237</strain>
    </source>
</reference>
<feature type="transmembrane region" description="Helical" evidence="2">
    <location>
        <begin position="241"/>
        <end position="263"/>
    </location>
</feature>
<evidence type="ECO:0008006" key="5">
    <source>
        <dbReference type="Google" id="ProtNLM"/>
    </source>
</evidence>